<dbReference type="Proteomes" id="UP001201812">
    <property type="component" value="Unassembled WGS sequence"/>
</dbReference>
<dbReference type="GO" id="GO:0007606">
    <property type="term" value="P:sensory perception of chemical stimulus"/>
    <property type="evidence" value="ECO:0007669"/>
    <property type="project" value="UniProtKB-UniRule"/>
</dbReference>
<accession>A0AAD4MZ11</accession>
<dbReference type="GO" id="GO:0016020">
    <property type="term" value="C:membrane"/>
    <property type="evidence" value="ECO:0007669"/>
    <property type="project" value="UniProtKB-SubCell"/>
</dbReference>
<dbReference type="Pfam" id="PF02118">
    <property type="entry name" value="Srg"/>
    <property type="match status" value="2"/>
</dbReference>
<feature type="transmembrane region" description="Helical" evidence="6">
    <location>
        <begin position="129"/>
        <end position="151"/>
    </location>
</feature>
<dbReference type="AlphaFoldDB" id="A0AAD4MZ11"/>
<proteinExistence type="inferred from homology"/>
<evidence type="ECO:0000313" key="8">
    <source>
        <dbReference type="Proteomes" id="UP001201812"/>
    </source>
</evidence>
<protein>
    <recommendedName>
        <fullName evidence="6">Serpentine receptor class gamma</fullName>
    </recommendedName>
</protein>
<feature type="transmembrane region" description="Helical" evidence="6">
    <location>
        <begin position="419"/>
        <end position="436"/>
    </location>
</feature>
<comment type="subcellular location">
    <subcellularLocation>
        <location evidence="1">Membrane</location>
        <topology evidence="1">Multi-pass membrane protein</topology>
    </subcellularLocation>
</comment>
<comment type="similarity">
    <text evidence="2 6">Belongs to the nematode receptor-like protein srg family.</text>
</comment>
<evidence type="ECO:0000256" key="1">
    <source>
        <dbReference type="ARBA" id="ARBA00004141"/>
    </source>
</evidence>
<feature type="transmembrane region" description="Helical" evidence="6">
    <location>
        <begin position="382"/>
        <end position="399"/>
    </location>
</feature>
<keyword evidence="4 6" id="KW-1133">Transmembrane helix</keyword>
<gene>
    <name evidence="7" type="ORF">DdX_11411</name>
</gene>
<feature type="transmembrane region" description="Helical" evidence="6">
    <location>
        <begin position="181"/>
        <end position="206"/>
    </location>
</feature>
<comment type="caution">
    <text evidence="6">Lacks conserved residue(s) required for the propagation of feature annotation.</text>
</comment>
<dbReference type="Gene3D" id="1.20.1070.10">
    <property type="entry name" value="Rhodopsin 7-helix transmembrane proteins"/>
    <property type="match status" value="1"/>
</dbReference>
<dbReference type="PANTHER" id="PTHR31552:SF8">
    <property type="entry name" value="SERPENTINE RECEPTOR CLASS GAMMA"/>
    <property type="match status" value="1"/>
</dbReference>
<feature type="transmembrane region" description="Helical" evidence="6">
    <location>
        <begin position="85"/>
        <end position="108"/>
    </location>
</feature>
<evidence type="ECO:0000256" key="3">
    <source>
        <dbReference type="ARBA" id="ARBA00022692"/>
    </source>
</evidence>
<evidence type="ECO:0000313" key="7">
    <source>
        <dbReference type="EMBL" id="KAI1709338.1"/>
    </source>
</evidence>
<sequence length="473" mass="54377">MRNSEILSSENIKTILPLAYGIPTFILYVLVMIVLVIRFRTPFYILFVVNGISETTWWWTGMVKYRAATAPLFFPLFDHLPFEGWGLTLLFFFNYALLITSRSANFLLTLNRFTVMQFSVHVYNKIWRYLLPLSVVLMCVIAGVLNVSILLTGCYVKRPNETQYLFYFEPYDPGVEYRQSLYSIAVIIAFAPAMILSNMSIAYSLWRRRKQRLTQISNQETQKGNDAEAKLCVLTFTMLVTNLVGLVCQMFFFVAGGGPNMDPGLVQTLSAIQGFAEDVHILSEPWMLVFMSKGVRASLLQVLCLGKFRANMVTTATNKNSKVLIRSKRKEFISLVMRNTSDLNIWSFENIKALLALAYGIPTFILYVLLIIVLIIRFRTPFYILFVINGISEIAWWWTGMVKYRAATSPLFFPLFDHLPSESWGITVLFFLNYTLPITSRTSNFILTLNRFTVMQLSAHVYEKVNPMILKHV</sequence>
<dbReference type="SUPFAM" id="SSF81321">
    <property type="entry name" value="Family A G protein-coupled receptor-like"/>
    <property type="match status" value="1"/>
</dbReference>
<dbReference type="InterPro" id="IPR000609">
    <property type="entry name" value="7TM_GPCR_serpentine_rcpt_Srg"/>
</dbReference>
<feature type="transmembrane region" description="Helical" evidence="6">
    <location>
        <begin position="353"/>
        <end position="375"/>
    </location>
</feature>
<feature type="transmembrane region" description="Helical" evidence="6">
    <location>
        <begin position="231"/>
        <end position="255"/>
    </location>
</feature>
<reference evidence="7" key="1">
    <citation type="submission" date="2022-01" db="EMBL/GenBank/DDBJ databases">
        <title>Genome Sequence Resource for Two Populations of Ditylenchus destructor, the Migratory Endoparasitic Phytonematode.</title>
        <authorList>
            <person name="Zhang H."/>
            <person name="Lin R."/>
            <person name="Xie B."/>
        </authorList>
    </citation>
    <scope>NUCLEOTIDE SEQUENCE</scope>
    <source>
        <strain evidence="7">BazhouSP</strain>
    </source>
</reference>
<keyword evidence="8" id="KW-1185">Reference proteome</keyword>
<feature type="transmembrane region" description="Helical" evidence="6">
    <location>
        <begin position="44"/>
        <end position="65"/>
    </location>
</feature>
<keyword evidence="3 6" id="KW-0812">Transmembrane</keyword>
<dbReference type="EMBL" id="JAKKPZ010000031">
    <property type="protein sequence ID" value="KAI1709338.1"/>
    <property type="molecule type" value="Genomic_DNA"/>
</dbReference>
<organism evidence="7 8">
    <name type="scientific">Ditylenchus destructor</name>
    <dbReference type="NCBI Taxonomy" id="166010"/>
    <lineage>
        <taxon>Eukaryota</taxon>
        <taxon>Metazoa</taxon>
        <taxon>Ecdysozoa</taxon>
        <taxon>Nematoda</taxon>
        <taxon>Chromadorea</taxon>
        <taxon>Rhabditida</taxon>
        <taxon>Tylenchina</taxon>
        <taxon>Tylenchomorpha</taxon>
        <taxon>Sphaerularioidea</taxon>
        <taxon>Anguinidae</taxon>
        <taxon>Anguininae</taxon>
        <taxon>Ditylenchus</taxon>
    </lineage>
</organism>
<evidence type="ECO:0000256" key="4">
    <source>
        <dbReference type="ARBA" id="ARBA00022989"/>
    </source>
</evidence>
<keyword evidence="5 6" id="KW-0472">Membrane</keyword>
<name>A0AAD4MZ11_9BILA</name>
<evidence type="ECO:0000256" key="5">
    <source>
        <dbReference type="ARBA" id="ARBA00023136"/>
    </source>
</evidence>
<evidence type="ECO:0000256" key="6">
    <source>
        <dbReference type="RuleBase" id="RU280813"/>
    </source>
</evidence>
<comment type="caution">
    <text evidence="7">The sequence shown here is derived from an EMBL/GenBank/DDBJ whole genome shotgun (WGS) entry which is preliminary data.</text>
</comment>
<dbReference type="GO" id="GO:0004888">
    <property type="term" value="F:transmembrane signaling receptor activity"/>
    <property type="evidence" value="ECO:0007669"/>
    <property type="project" value="InterPro"/>
</dbReference>
<evidence type="ECO:0000256" key="2">
    <source>
        <dbReference type="ARBA" id="ARBA00005692"/>
    </source>
</evidence>
<feature type="transmembrane region" description="Helical" evidence="6">
    <location>
        <begin position="15"/>
        <end position="37"/>
    </location>
</feature>
<dbReference type="PANTHER" id="PTHR31552">
    <property type="entry name" value="SERPENTINE RECEPTOR CLASS GAMMA"/>
    <property type="match status" value="1"/>
</dbReference>